<sequence>MGRHSSNQKRVWRLAYALALTGLGYAYHALSQGRSVRSKLLSDKHKLAQAKDYWQSSDQVQEKLSRQSKELGDGLLDPDQAARYNMDLKQTEAGPYYEMLGANSQGGPALIYWHGGKRVKAVTDREWHFLKQVVDRLQLRCYIPVIQPLTLRKVDAEADRLKELVQEILRDKDVHAFHFLASESGAVFSLALAPYFQEGLEGQVLLSPWFASGGAELGGGLEDQVMEEAFDAEALDALLDQTEFSREPATDFIVGTEDSEQAASLRTYRRLRAKGVACRFYRFDLMPADFYLYAMPEQEEVMDLLDERLKESLN</sequence>
<dbReference type="Gene3D" id="3.40.50.1820">
    <property type="entry name" value="alpha/beta hydrolase"/>
    <property type="match status" value="1"/>
</dbReference>
<dbReference type="AlphaFoldDB" id="A0A5N1GPZ8"/>
<comment type="caution">
    <text evidence="1">The sequence shown here is derived from an EMBL/GenBank/DDBJ whole genome shotgun (WGS) entry which is preliminary data.</text>
</comment>
<dbReference type="Proteomes" id="UP000327148">
    <property type="component" value="Unassembled WGS sequence"/>
</dbReference>
<reference evidence="1 2" key="1">
    <citation type="submission" date="2019-09" db="EMBL/GenBank/DDBJ databases">
        <title>Draft genome sequence assemblies of isolates from the urinary tract.</title>
        <authorList>
            <person name="Mores C.R."/>
            <person name="Putonti C."/>
            <person name="Wolfe A.J."/>
        </authorList>
    </citation>
    <scope>NUCLEOTIDE SEQUENCE [LARGE SCALE GENOMIC DNA]</scope>
    <source>
        <strain evidence="1 2">UMB623</strain>
    </source>
</reference>
<organism evidence="1 2">
    <name type="scientific">Aerococcus sanguinicola</name>
    <dbReference type="NCBI Taxonomy" id="119206"/>
    <lineage>
        <taxon>Bacteria</taxon>
        <taxon>Bacillati</taxon>
        <taxon>Bacillota</taxon>
        <taxon>Bacilli</taxon>
        <taxon>Lactobacillales</taxon>
        <taxon>Aerococcaceae</taxon>
        <taxon>Aerococcus</taxon>
    </lineage>
</organism>
<evidence type="ECO:0000313" key="1">
    <source>
        <dbReference type="EMBL" id="KAA9302329.1"/>
    </source>
</evidence>
<protein>
    <recommendedName>
        <fullName evidence="3">Alpha/beta hydrolase</fullName>
    </recommendedName>
</protein>
<dbReference type="SUPFAM" id="SSF53474">
    <property type="entry name" value="alpha/beta-Hydrolases"/>
    <property type="match status" value="1"/>
</dbReference>
<evidence type="ECO:0000313" key="2">
    <source>
        <dbReference type="Proteomes" id="UP000327148"/>
    </source>
</evidence>
<dbReference type="EMBL" id="VYWO01000001">
    <property type="protein sequence ID" value="KAA9302329.1"/>
    <property type="molecule type" value="Genomic_DNA"/>
</dbReference>
<name>A0A5N1GPZ8_9LACT</name>
<dbReference type="OrthoDB" id="2136488at2"/>
<proteinExistence type="predicted"/>
<gene>
    <name evidence="1" type="ORF">F6I03_03690</name>
</gene>
<evidence type="ECO:0008006" key="3">
    <source>
        <dbReference type="Google" id="ProtNLM"/>
    </source>
</evidence>
<dbReference type="InterPro" id="IPR029058">
    <property type="entry name" value="AB_hydrolase_fold"/>
</dbReference>
<dbReference type="RefSeq" id="WP_070431104.1">
    <property type="nucleotide sequence ID" value="NZ_VYWO01000001.1"/>
</dbReference>
<accession>A0A5N1GPZ8</accession>